<feature type="compositionally biased region" description="Acidic residues" evidence="1">
    <location>
        <begin position="81"/>
        <end position="99"/>
    </location>
</feature>
<name>A0AAN8FDH1_9EURO</name>
<keyword evidence="3" id="KW-1185">Reference proteome</keyword>
<dbReference type="Proteomes" id="UP001316803">
    <property type="component" value="Unassembled WGS sequence"/>
</dbReference>
<feature type="region of interest" description="Disordered" evidence="1">
    <location>
        <begin position="75"/>
        <end position="102"/>
    </location>
</feature>
<evidence type="ECO:0000256" key="1">
    <source>
        <dbReference type="SAM" id="MobiDB-lite"/>
    </source>
</evidence>
<comment type="caution">
    <text evidence="2">The sequence shown here is derived from an EMBL/GenBank/DDBJ whole genome shotgun (WGS) entry which is preliminary data.</text>
</comment>
<sequence>MTARRGRRSRTPLYNTLSAYPQQQIVDTTEQRQISQTINVDGAAQHLDIEQTKKTRQITNDSWSAAATVIRRDSFSRTRNEDDEDFLMDEDEQAEEGDDRDSVVTQIRVEEDVIMAD</sequence>
<protein>
    <submittedName>
        <fullName evidence="2">Uncharacterized protein</fullName>
    </submittedName>
</protein>
<organism evidence="2 3">
    <name type="scientific">Knufia fluminis</name>
    <dbReference type="NCBI Taxonomy" id="191047"/>
    <lineage>
        <taxon>Eukaryota</taxon>
        <taxon>Fungi</taxon>
        <taxon>Dikarya</taxon>
        <taxon>Ascomycota</taxon>
        <taxon>Pezizomycotina</taxon>
        <taxon>Eurotiomycetes</taxon>
        <taxon>Chaetothyriomycetidae</taxon>
        <taxon>Chaetothyriales</taxon>
        <taxon>Trichomeriaceae</taxon>
        <taxon>Knufia</taxon>
    </lineage>
</organism>
<reference evidence="2 3" key="1">
    <citation type="submission" date="2022-12" db="EMBL/GenBank/DDBJ databases">
        <title>Genomic features and morphological characterization of a novel Knufia sp. strain isolated from spacecraft assembly facility.</title>
        <authorList>
            <person name="Teixeira M."/>
            <person name="Chander A.M."/>
            <person name="Stajich J.E."/>
            <person name="Venkateswaran K."/>
        </authorList>
    </citation>
    <scope>NUCLEOTIDE SEQUENCE [LARGE SCALE GENOMIC DNA]</scope>
    <source>
        <strain evidence="2 3">FJI-L2-BK-P2</strain>
    </source>
</reference>
<proteinExistence type="predicted"/>
<dbReference type="EMBL" id="JAKLMC020000005">
    <property type="protein sequence ID" value="KAK5956336.1"/>
    <property type="molecule type" value="Genomic_DNA"/>
</dbReference>
<accession>A0AAN8FDH1</accession>
<evidence type="ECO:0000313" key="2">
    <source>
        <dbReference type="EMBL" id="KAK5956336.1"/>
    </source>
</evidence>
<gene>
    <name evidence="2" type="ORF">OHC33_002912</name>
</gene>
<evidence type="ECO:0000313" key="3">
    <source>
        <dbReference type="Proteomes" id="UP001316803"/>
    </source>
</evidence>
<dbReference type="AlphaFoldDB" id="A0AAN8FDH1"/>